<feature type="region of interest" description="Disordered" evidence="2">
    <location>
        <begin position="1244"/>
        <end position="1275"/>
    </location>
</feature>
<dbReference type="Pfam" id="PF12738">
    <property type="entry name" value="PTCB-BRCT"/>
    <property type="match status" value="1"/>
</dbReference>
<dbReference type="FunFam" id="3.40.50.10190:FF:000057">
    <property type="entry name" value="Transcription coactivator"/>
    <property type="match status" value="1"/>
</dbReference>
<feature type="compositionally biased region" description="Polar residues" evidence="2">
    <location>
        <begin position="1306"/>
        <end position="1318"/>
    </location>
</feature>
<feature type="region of interest" description="Disordered" evidence="2">
    <location>
        <begin position="1293"/>
        <end position="1326"/>
    </location>
</feature>
<name>A0A803L779_CHEQI</name>
<proteinExistence type="predicted"/>
<keyword evidence="6" id="KW-1185">Reference proteome</keyword>
<reference evidence="5" key="2">
    <citation type="submission" date="2021-03" db="UniProtKB">
        <authorList>
            <consortium name="EnsemblPlants"/>
        </authorList>
    </citation>
    <scope>IDENTIFICATION</scope>
</reference>
<dbReference type="EnsemblPlants" id="AUR62007718-RA">
    <property type="protein sequence ID" value="AUR62007718-RA:cds"/>
    <property type="gene ID" value="AUR62007718"/>
</dbReference>
<dbReference type="GO" id="GO:0007095">
    <property type="term" value="P:mitotic G2 DNA damage checkpoint signaling"/>
    <property type="evidence" value="ECO:0007669"/>
    <property type="project" value="TreeGrafter"/>
</dbReference>
<keyword evidence="3" id="KW-1133">Transmembrane helix</keyword>
<dbReference type="OMA" id="RKENTIH"/>
<feature type="region of interest" description="Disordered" evidence="2">
    <location>
        <begin position="154"/>
        <end position="219"/>
    </location>
</feature>
<feature type="region of interest" description="Disordered" evidence="2">
    <location>
        <begin position="99"/>
        <end position="118"/>
    </location>
</feature>
<evidence type="ECO:0000259" key="4">
    <source>
        <dbReference type="PROSITE" id="PS50172"/>
    </source>
</evidence>
<dbReference type="PANTHER" id="PTHR13561">
    <property type="entry name" value="DNA REPLICATION REGULATOR DPB11-RELATED"/>
    <property type="match status" value="1"/>
</dbReference>
<dbReference type="InterPro" id="IPR001357">
    <property type="entry name" value="BRCT_dom"/>
</dbReference>
<dbReference type="FunFam" id="3.40.50.10190:FF:000052">
    <property type="entry name" value="Transcription coactivator"/>
    <property type="match status" value="1"/>
</dbReference>
<evidence type="ECO:0000313" key="5">
    <source>
        <dbReference type="EnsemblPlants" id="AUR62007718-RA:cds"/>
    </source>
</evidence>
<feature type="region of interest" description="Disordered" evidence="2">
    <location>
        <begin position="360"/>
        <end position="388"/>
    </location>
</feature>
<dbReference type="Pfam" id="PF08729">
    <property type="entry name" value="HUN"/>
    <property type="match status" value="1"/>
</dbReference>
<dbReference type="Gene3D" id="3.40.50.10190">
    <property type="entry name" value="BRCT domain"/>
    <property type="match status" value="5"/>
</dbReference>
<feature type="domain" description="BRCT" evidence="4">
    <location>
        <begin position="916"/>
        <end position="1035"/>
    </location>
</feature>
<evidence type="ECO:0000256" key="1">
    <source>
        <dbReference type="ARBA" id="ARBA00022737"/>
    </source>
</evidence>
<keyword evidence="3" id="KW-0812">Transmembrane</keyword>
<dbReference type="Gramene" id="AUR62007718-RA">
    <property type="protein sequence ID" value="AUR62007718-RA:cds"/>
    <property type="gene ID" value="AUR62007718"/>
</dbReference>
<sequence length="1797" mass="198311">MVEGGGIAGESSNSASRAATAFVKIGDRTRFTVELRPDRTVIGILLFVLPLSVITVTIARLVLVHCVHGQPAANDLNDAPAPNRFSAVIEKIERLYTGKDSDDEDLDDIPDDDQYDTEDSFIDDAELDEYFEVDKSKTKHDGYFVNRGTLEKVNEPVESVNHQPKKRRRKEVAKAPGDNHDGQGAIKPMKVGKKGAGKSALSADKGILPTSQGPSLKSSEDMKFQNILKNTADCKSSLDPSASLRTSHGDASSALAENSDKQKTGIMAKNSSGKLREASENGDKSEFMHKSQSLKPNHVEESDLVAQPKDKSGMRERIDLNLPDNKQTIQPMKNAVLHKKEGSSVKPKANVLEKAVRELEKAVAESRPPAPDAQDADSSGQSVKRRLPREIKQRLAKVSRLAHANNGKVSKELLNRLMDSLGHLIQLRTLKRHLKLMMTMSLSAKQEKDDKFQLTKKEVVEMIKTRIPSVMSKAAEQQGGGSAEFQEGGLLEKTGKGQICMDATLEDKICDLYDIFVDGLDEDATPQVRKLYAELAELWPKGVMDNHGIKRAICRAKERKRALNEKNKFSGDVGLRTTWYLFVSSCVEFLIDSNHSMVVLLETSVEPPSSYGMRQSRSLLDETALVGHPPVGPTLNQDQEKIRRKKVLAANTEETVRVESSSAVQSQFVDTNMVSDPSIAVATQQNRFSTVTSAAPATTTAVSINGRIVDMGVKKKVKKRTENLLGEIPLRSEKLSSHQGDDRQKQPKHAATAGQLQNSSLKSRDVSTVVGTSPTDVFTNGRTSTTDILHVVETSEGDVSTMVGTSSTYVSTVEGTSLTDVSTTLRTSLTDEKFEDLRAKKCNLLGPQCVLSCAKERRGLPRLGYCCCLAMDGVKVLASGFGQEEKWAASKEKNIVTINWLNQCWVEHRVVPLEPYRVPPFSGLIICVTRIPGDERKEMEKLIIQNGGKYSAELTKLCTHLIYVTCIFRQLEILRLAFCPQTADFVIFSLNHAQVPEGDKFKVAKRWGSVCIVVRKWFDQSIARRICLDEEAYSVQSPSISSASALRKKLISKSCQDKCTIKSQSILSSVATDSSLQAAPSVWTTDSDLDVAQSQNLSSGCQNVSFISKDEETERHDLPGDAKELDCCIADDSESDDGLYLSDCKICLVGFSASDVRKLVSIVRKGGGSRYMSCSERLTHIVVGEPSDAEKRDLRGLAAHGVIRVVKRNWLEDCDRERKEVPVIQKHIAYDLLHCKDSMTLSSKAPVPGVSSGKQGEGLSMLFSPPSAPSSGAVGSITDISLEKSGEDIFDINLNNSRSTERSQRTKTSPRSAKASASNDKDTSQIDKLHNGKSIHVFIGKRFGFSLSFPDDQRGEVVQWINQGGGEVVDDQTIIDVDFTIECHGVLDRPTNTLQTTYVSSHWIRSCLKDGRLLDADSHILFSPLPCRVPLPGFEGLRFCVSQYPEKERMLLRNLCFVLGAKFAEKLTRKVTHLLCKFANGPKYEAAGKWGVRPVRCEWLYECVRMNDIVSLDNFHPEEVPQHPEAGVCTVTQYPTQAATFISMDNSSQFSSQSQDLRKENTIHSSKRLRLSESKRISDQDDKTHINSAAVEIRSNAKENGQSVPDVAAAIEDLLEQTSKIYSSDCSILVRDHSGSHSAFGPSRHWLSSLGKDLHDASRDLNTGNNDGFTETQDSQLVGYEEDLSGRQLLLDKARTISMIIIFDSWLSLFKGLVSYREVQQITAAGHHFVSPGYDLHSWKLESKAADSHVSERLLLIQAAINMHCDSVSEMHLLVARKFQSFSSIAYLYMGFCICCG</sequence>
<feature type="compositionally biased region" description="Polar residues" evidence="2">
    <location>
        <begin position="238"/>
        <end position="250"/>
    </location>
</feature>
<keyword evidence="3" id="KW-0472">Membrane</keyword>
<dbReference type="SMART" id="SM00292">
    <property type="entry name" value="BRCT"/>
    <property type="match status" value="4"/>
</dbReference>
<reference evidence="5" key="1">
    <citation type="journal article" date="2017" name="Nature">
        <title>The genome of Chenopodium quinoa.</title>
        <authorList>
            <person name="Jarvis D.E."/>
            <person name="Ho Y.S."/>
            <person name="Lightfoot D.J."/>
            <person name="Schmoeckel S.M."/>
            <person name="Li B."/>
            <person name="Borm T.J.A."/>
            <person name="Ohyanagi H."/>
            <person name="Mineta K."/>
            <person name="Michell C.T."/>
            <person name="Saber N."/>
            <person name="Kharbatia N.M."/>
            <person name="Rupper R.R."/>
            <person name="Sharp A.R."/>
            <person name="Dally N."/>
            <person name="Boughton B.A."/>
            <person name="Woo Y.H."/>
            <person name="Gao G."/>
            <person name="Schijlen E.G.W.M."/>
            <person name="Guo X."/>
            <person name="Momin A.A."/>
            <person name="Negrao S."/>
            <person name="Al-Babili S."/>
            <person name="Gehring C."/>
            <person name="Roessner U."/>
            <person name="Jung C."/>
            <person name="Murphy K."/>
            <person name="Arold S.T."/>
            <person name="Gojobori T."/>
            <person name="van der Linden C.G."/>
            <person name="van Loo E.N."/>
            <person name="Jellen E.N."/>
            <person name="Maughan P.J."/>
            <person name="Tester M."/>
        </authorList>
    </citation>
    <scope>NUCLEOTIDE SEQUENCE [LARGE SCALE GENOMIC DNA]</scope>
    <source>
        <strain evidence="5">cv. PI 614886</strain>
    </source>
</reference>
<feature type="domain" description="BRCT" evidence="4">
    <location>
        <begin position="1136"/>
        <end position="1228"/>
    </location>
</feature>
<dbReference type="PROSITE" id="PS50172">
    <property type="entry name" value="BRCT"/>
    <property type="match status" value="5"/>
</dbReference>
<feature type="region of interest" description="Disordered" evidence="2">
    <location>
        <begin position="236"/>
        <end position="316"/>
    </location>
</feature>
<dbReference type="InterPro" id="IPR036420">
    <property type="entry name" value="BRCT_dom_sf"/>
</dbReference>
<dbReference type="Pfam" id="PF00533">
    <property type="entry name" value="BRCT"/>
    <property type="match status" value="2"/>
</dbReference>
<feature type="domain" description="BRCT" evidence="4">
    <location>
        <begin position="1434"/>
        <end position="1517"/>
    </location>
</feature>
<evidence type="ECO:0000256" key="2">
    <source>
        <dbReference type="SAM" id="MobiDB-lite"/>
    </source>
</evidence>
<evidence type="ECO:0000313" key="6">
    <source>
        <dbReference type="Proteomes" id="UP000596660"/>
    </source>
</evidence>
<evidence type="ECO:0000256" key="3">
    <source>
        <dbReference type="SAM" id="Phobius"/>
    </source>
</evidence>
<dbReference type="InterPro" id="IPR014840">
    <property type="entry name" value="HRD"/>
</dbReference>
<feature type="compositionally biased region" description="Basic and acidic residues" evidence="2">
    <location>
        <begin position="274"/>
        <end position="289"/>
    </location>
</feature>
<dbReference type="SUPFAM" id="SSF52113">
    <property type="entry name" value="BRCT domain"/>
    <property type="match status" value="5"/>
</dbReference>
<dbReference type="GO" id="GO:0006270">
    <property type="term" value="P:DNA replication initiation"/>
    <property type="evidence" value="ECO:0007669"/>
    <property type="project" value="TreeGrafter"/>
</dbReference>
<dbReference type="InterPro" id="IPR059215">
    <property type="entry name" value="BRCT2_TopBP1-like"/>
</dbReference>
<dbReference type="CDD" id="cd17731">
    <property type="entry name" value="BRCT_TopBP1_rpt2_like"/>
    <property type="match status" value="2"/>
</dbReference>
<dbReference type="Proteomes" id="UP000596660">
    <property type="component" value="Unplaced"/>
</dbReference>
<feature type="region of interest" description="Disordered" evidence="2">
    <location>
        <begin position="728"/>
        <end position="768"/>
    </location>
</feature>
<protein>
    <recommendedName>
        <fullName evidence="4">BRCT domain-containing protein</fullName>
    </recommendedName>
</protein>
<accession>A0A803L779</accession>
<dbReference type="PANTHER" id="PTHR13561:SF20">
    <property type="entry name" value="DNA TOPOISOMERASE 2-BINDING PROTEIN 1"/>
    <property type="match status" value="1"/>
</dbReference>
<feature type="compositionally biased region" description="Basic and acidic residues" evidence="2">
    <location>
        <begin position="730"/>
        <end position="745"/>
    </location>
</feature>
<feature type="compositionally biased region" description="Acidic residues" evidence="2">
    <location>
        <begin position="101"/>
        <end position="118"/>
    </location>
</feature>
<feature type="domain" description="BRCT" evidence="4">
    <location>
        <begin position="895"/>
        <end position="918"/>
    </location>
</feature>
<feature type="transmembrane region" description="Helical" evidence="3">
    <location>
        <begin position="40"/>
        <end position="63"/>
    </location>
</feature>
<keyword evidence="1" id="KW-0677">Repeat</keyword>
<dbReference type="GO" id="GO:0033314">
    <property type="term" value="P:mitotic DNA replication checkpoint signaling"/>
    <property type="evidence" value="ECO:0007669"/>
    <property type="project" value="TreeGrafter"/>
</dbReference>
<organism evidence="5 6">
    <name type="scientific">Chenopodium quinoa</name>
    <name type="common">Quinoa</name>
    <dbReference type="NCBI Taxonomy" id="63459"/>
    <lineage>
        <taxon>Eukaryota</taxon>
        <taxon>Viridiplantae</taxon>
        <taxon>Streptophyta</taxon>
        <taxon>Embryophyta</taxon>
        <taxon>Tracheophyta</taxon>
        <taxon>Spermatophyta</taxon>
        <taxon>Magnoliopsida</taxon>
        <taxon>eudicotyledons</taxon>
        <taxon>Gunneridae</taxon>
        <taxon>Pentapetalae</taxon>
        <taxon>Caryophyllales</taxon>
        <taxon>Chenopodiaceae</taxon>
        <taxon>Chenopodioideae</taxon>
        <taxon>Atripliceae</taxon>
        <taxon>Chenopodium</taxon>
    </lineage>
</organism>
<feature type="domain" description="BRCT" evidence="4">
    <location>
        <begin position="1333"/>
        <end position="1421"/>
    </location>
</feature>